<accession>A0A0E9SFZ5</accession>
<dbReference type="EMBL" id="GBXM01068967">
    <property type="protein sequence ID" value="JAH39610.1"/>
    <property type="molecule type" value="Transcribed_RNA"/>
</dbReference>
<name>A0A0E9SFZ5_ANGAN</name>
<dbReference type="AlphaFoldDB" id="A0A0E9SFZ5"/>
<reference evidence="1" key="2">
    <citation type="journal article" date="2015" name="Fish Shellfish Immunol.">
        <title>Early steps in the European eel (Anguilla anguilla)-Vibrio vulnificus interaction in the gills: Role of the RtxA13 toxin.</title>
        <authorList>
            <person name="Callol A."/>
            <person name="Pajuelo D."/>
            <person name="Ebbesson L."/>
            <person name="Teles M."/>
            <person name="MacKenzie S."/>
            <person name="Amaro C."/>
        </authorList>
    </citation>
    <scope>NUCLEOTIDE SEQUENCE</scope>
</reference>
<protein>
    <submittedName>
        <fullName evidence="1">Uncharacterized protein</fullName>
    </submittedName>
</protein>
<proteinExistence type="predicted"/>
<sequence length="22" mass="2418">MGEVWMDFSSCWGEGDLRGAPS</sequence>
<organism evidence="1">
    <name type="scientific">Anguilla anguilla</name>
    <name type="common">European freshwater eel</name>
    <name type="synonym">Muraena anguilla</name>
    <dbReference type="NCBI Taxonomy" id="7936"/>
    <lineage>
        <taxon>Eukaryota</taxon>
        <taxon>Metazoa</taxon>
        <taxon>Chordata</taxon>
        <taxon>Craniata</taxon>
        <taxon>Vertebrata</taxon>
        <taxon>Euteleostomi</taxon>
        <taxon>Actinopterygii</taxon>
        <taxon>Neopterygii</taxon>
        <taxon>Teleostei</taxon>
        <taxon>Anguilliformes</taxon>
        <taxon>Anguillidae</taxon>
        <taxon>Anguilla</taxon>
    </lineage>
</organism>
<evidence type="ECO:0000313" key="1">
    <source>
        <dbReference type="EMBL" id="JAH39610.1"/>
    </source>
</evidence>
<reference evidence="1" key="1">
    <citation type="submission" date="2014-11" db="EMBL/GenBank/DDBJ databases">
        <authorList>
            <person name="Amaro Gonzalez C."/>
        </authorList>
    </citation>
    <scope>NUCLEOTIDE SEQUENCE</scope>
</reference>